<dbReference type="Pfam" id="PF00028">
    <property type="entry name" value="Cadherin"/>
    <property type="match status" value="2"/>
</dbReference>
<dbReference type="EMBL" id="CP046401">
    <property type="protein sequence ID" value="QGY46181.1"/>
    <property type="molecule type" value="Genomic_DNA"/>
</dbReference>
<keyword evidence="5" id="KW-0732">Signal</keyword>
<dbReference type="RefSeq" id="WP_158869317.1">
    <property type="nucleotide sequence ID" value="NZ_CP046401.1"/>
</dbReference>
<dbReference type="AlphaFoldDB" id="A0A6I6JUG8"/>
<dbReference type="GO" id="GO:0005509">
    <property type="term" value="F:calcium ion binding"/>
    <property type="evidence" value="ECO:0007669"/>
    <property type="project" value="InterPro"/>
</dbReference>
<reference evidence="7 8" key="1">
    <citation type="submission" date="2019-11" db="EMBL/GenBank/DDBJ databases">
        <authorList>
            <person name="Zheng R.K."/>
            <person name="Sun C.M."/>
        </authorList>
    </citation>
    <scope>NUCLEOTIDE SEQUENCE [LARGE SCALE GENOMIC DNA]</scope>
    <source>
        <strain evidence="7 8">WC007</strain>
    </source>
</reference>
<dbReference type="InterPro" id="IPR005046">
    <property type="entry name" value="DUF285"/>
</dbReference>
<organism evidence="7 8">
    <name type="scientific">Maribellus comscasis</name>
    <dbReference type="NCBI Taxonomy" id="2681766"/>
    <lineage>
        <taxon>Bacteria</taxon>
        <taxon>Pseudomonadati</taxon>
        <taxon>Bacteroidota</taxon>
        <taxon>Bacteroidia</taxon>
        <taxon>Marinilabiliales</taxon>
        <taxon>Prolixibacteraceae</taxon>
        <taxon>Maribellus</taxon>
    </lineage>
</organism>
<dbReference type="PROSITE" id="PS50268">
    <property type="entry name" value="CADHERIN_2"/>
    <property type="match status" value="5"/>
</dbReference>
<feature type="domain" description="Cadherin" evidence="6">
    <location>
        <begin position="963"/>
        <end position="1062"/>
    </location>
</feature>
<evidence type="ECO:0000313" key="7">
    <source>
        <dbReference type="EMBL" id="QGY46181.1"/>
    </source>
</evidence>
<comment type="subcellular location">
    <subcellularLocation>
        <location evidence="1">Membrane</location>
        <topology evidence="1">Single-pass membrane protein</topology>
    </subcellularLocation>
</comment>
<dbReference type="Gene3D" id="2.60.40.60">
    <property type="entry name" value="Cadherins"/>
    <property type="match status" value="5"/>
</dbReference>
<feature type="domain" description="Cadherin" evidence="6">
    <location>
        <begin position="402"/>
        <end position="503"/>
    </location>
</feature>
<proteinExistence type="predicted"/>
<dbReference type="SUPFAM" id="SSF49313">
    <property type="entry name" value="Cadherin-like"/>
    <property type="match status" value="5"/>
</dbReference>
<dbReference type="Pfam" id="PF03382">
    <property type="entry name" value="DUF285"/>
    <property type="match status" value="2"/>
</dbReference>
<evidence type="ECO:0000256" key="2">
    <source>
        <dbReference type="ARBA" id="ARBA00022692"/>
    </source>
</evidence>
<dbReference type="SMART" id="SM00112">
    <property type="entry name" value="CA"/>
    <property type="match status" value="5"/>
</dbReference>
<dbReference type="InterPro" id="IPR011889">
    <property type="entry name" value="Liste_lipo_26"/>
</dbReference>
<dbReference type="CDD" id="cd11304">
    <property type="entry name" value="Cadherin_repeat"/>
    <property type="match status" value="5"/>
</dbReference>
<dbReference type="Gene3D" id="2.60.40.10">
    <property type="entry name" value="Immunoglobulins"/>
    <property type="match status" value="1"/>
</dbReference>
<dbReference type="PANTHER" id="PTHR24028">
    <property type="entry name" value="CADHERIN-87A"/>
    <property type="match status" value="1"/>
</dbReference>
<dbReference type="Pfam" id="PF18962">
    <property type="entry name" value="Por_Secre_tail"/>
    <property type="match status" value="1"/>
</dbReference>
<keyword evidence="2" id="KW-0812">Transmembrane</keyword>
<name>A0A6I6JUG8_9BACT</name>
<dbReference type="PRINTS" id="PR00205">
    <property type="entry name" value="CADHERIN"/>
</dbReference>
<keyword evidence="8" id="KW-1185">Reference proteome</keyword>
<sequence length="1244" mass="138327">MKNLLSILFLLPLFSYSFTSNIDNCRLLTEPTEPTFYLDTNGVTIKCSNCVAGDTGRVDGVLYEAVDRTLLIQRIEEGADLSKVCTSLVTDMSSIFQGRNSFNEDIGNWDVSSVTNMSYMFYDAGSFNQDIGSWKVSSVTNMNYMFQFCSSFNQDIANWDVSSVRLMSHMFCATRFNQNIGNWNVSSVTNMSRMFLETSFFNQDIGNWDVSSVTNMKGMFDTSSSFNQNIGNWNVSSVIDMSSMFNKASSFNGNIENWDVSSVTDMAAMFYNATSFNQDISNWDVSSVTTMNTMFTNATSFNQDISVWNYLKVNNYFYFLRGTNLSVENYDKFLKKIVENHNSGIYHLPLNETFDSRLRYCESESKRNYLINNLNWTMNDSKDCSYLYANQPTNIVLSSTDVNENEIVGTRVGILSTTDIDSEDAFSYSLVPGEGDTDNSSFTITGDTLKTNEIFDFETKSSYSLRVQTEDLAGNTYSKSFTITIIDRNDFRIENITIEDPVCEGSPTGSISFDVVEYVPPLEFTWNTGDTTQNLSNLSAGTYSVVITDGDEMTIEEEFSLSLKPIFEGTSICYVTSEGESNIIHLDKGLNNYNVEKYVIYREGVTLDDYQQIGEISCTENSLKDSLINNRTQSFSYKVSMIDSCGNESSLSANHNTIHLSQNRGTSGEVNLFWSHYVGLSIPSYSIYRKIGNGEFELLTQISSSNGTYSDLTTNPSFNYQYYISFDKEINCESEVNLKSASTVEIKSNTILSSSINNTPTDISLSSSDVNENETIGTEVGTLTSSDSDSDTFTYSLVSGTGDTNNGSFTISGDKLFTDEVFDFETKSSYSIRIQTEDSGGETFSEQFTVSVNDMNESPTGIVLSNSEIKEEKPVGTEIGTFSSIDEDSGDSFTYTLISGTGDSDNGSFSISGDNLQSGEVFDFEAKSSYSIRVETEDSGGEVYSKSFTISIMETDENLSPTNIELTSSVVNENDTIGVIVGTLTSTDTDSDAFTYSLASGTGDNNNSNFAISGDKLLTNDVFDYETKNVNLVRIQTDDRNGGTFSKTFAITINDINENPTDIVLSNLEIEENKVIGTQVGTLTTTDEDIDDSHTYSLVSGEVDNDNSSFIIFGDTLKTNEVFDYETKSSYSVRIQTMDLGGEVYSKLFTFNIINNIETGISDFSNKNTIQIYPNPVTDKLFVETNYPNQLTMLIINGTGKTILIKKLEGRTNEIDLEHIASGLYLVKIFNGKEIAQQYKLVKY</sequence>
<evidence type="ECO:0000256" key="1">
    <source>
        <dbReference type="ARBA" id="ARBA00004167"/>
    </source>
</evidence>
<feature type="signal peptide" evidence="5">
    <location>
        <begin position="1"/>
        <end position="22"/>
    </location>
</feature>
<dbReference type="InterPro" id="IPR050174">
    <property type="entry name" value="Protocadherin/Cadherin-CA"/>
</dbReference>
<protein>
    <submittedName>
        <fullName evidence="7">BspA family leucine-rich repeat surface protein</fullName>
    </submittedName>
</protein>
<dbReference type="KEGG" id="mcos:GM418_21690"/>
<feature type="chain" id="PRO_5026028863" evidence="5">
    <location>
        <begin position="23"/>
        <end position="1244"/>
    </location>
</feature>
<dbReference type="GO" id="GO:0005886">
    <property type="term" value="C:plasma membrane"/>
    <property type="evidence" value="ECO:0007669"/>
    <property type="project" value="TreeGrafter"/>
</dbReference>
<dbReference type="PANTHER" id="PTHR24028:SF316">
    <property type="entry name" value="NEURAL-CADHERIN-LIKE"/>
    <property type="match status" value="1"/>
</dbReference>
<evidence type="ECO:0000256" key="3">
    <source>
        <dbReference type="ARBA" id="ARBA00022989"/>
    </source>
</evidence>
<keyword evidence="4" id="KW-0325">Glycoprotein</keyword>
<dbReference type="InterPro" id="IPR002126">
    <property type="entry name" value="Cadherin-like_dom"/>
</dbReference>
<keyword evidence="3" id="KW-0472">Membrane</keyword>
<dbReference type="NCBIfam" id="TIGR02167">
    <property type="entry name" value="Liste_lipo_26"/>
    <property type="match status" value="7"/>
</dbReference>
<evidence type="ECO:0000256" key="4">
    <source>
        <dbReference type="ARBA" id="ARBA00023180"/>
    </source>
</evidence>
<evidence type="ECO:0000313" key="8">
    <source>
        <dbReference type="Proteomes" id="UP000428260"/>
    </source>
</evidence>
<dbReference type="GO" id="GO:0007156">
    <property type="term" value="P:homophilic cell adhesion via plasma membrane adhesion molecules"/>
    <property type="evidence" value="ECO:0007669"/>
    <property type="project" value="InterPro"/>
</dbReference>
<evidence type="ECO:0000259" key="6">
    <source>
        <dbReference type="PROSITE" id="PS50268"/>
    </source>
</evidence>
<feature type="domain" description="Cadherin" evidence="6">
    <location>
        <begin position="868"/>
        <end position="963"/>
    </location>
</feature>
<feature type="domain" description="Cadherin" evidence="6">
    <location>
        <begin position="762"/>
        <end position="861"/>
    </location>
</feature>
<dbReference type="InterPro" id="IPR026444">
    <property type="entry name" value="Secre_tail"/>
</dbReference>
<dbReference type="InterPro" id="IPR015919">
    <property type="entry name" value="Cadherin-like_sf"/>
</dbReference>
<dbReference type="InterPro" id="IPR013783">
    <property type="entry name" value="Ig-like_fold"/>
</dbReference>
<dbReference type="Proteomes" id="UP000428260">
    <property type="component" value="Chromosome"/>
</dbReference>
<evidence type="ECO:0000256" key="5">
    <source>
        <dbReference type="SAM" id="SignalP"/>
    </source>
</evidence>
<accession>A0A6I6JUG8</accession>
<dbReference type="NCBIfam" id="TIGR04183">
    <property type="entry name" value="Por_Secre_tail"/>
    <property type="match status" value="1"/>
</dbReference>
<keyword evidence="3" id="KW-1133">Transmembrane helix</keyword>
<gene>
    <name evidence="7" type="ORF">GM418_21690</name>
</gene>
<feature type="domain" description="Cadherin" evidence="6">
    <location>
        <begin position="1062"/>
        <end position="1178"/>
    </location>
</feature>